<dbReference type="PROSITE" id="PS50294">
    <property type="entry name" value="WD_REPEATS_REGION"/>
    <property type="match status" value="1"/>
</dbReference>
<gene>
    <name evidence="6" type="ORF">F2P81_005127</name>
</gene>
<dbReference type="InterPro" id="IPR043365">
    <property type="entry name" value="NWD1"/>
</dbReference>
<name>A0A6A4T8S5_SCOMX</name>
<dbReference type="PROSITE" id="PS00678">
    <property type="entry name" value="WD_REPEATS_1"/>
    <property type="match status" value="1"/>
</dbReference>
<dbReference type="InterPro" id="IPR036322">
    <property type="entry name" value="WD40_repeat_dom_sf"/>
</dbReference>
<dbReference type="SUPFAM" id="SSF50998">
    <property type="entry name" value="Quinoprotein alcohol dehydrogenase-like"/>
    <property type="match status" value="1"/>
</dbReference>
<dbReference type="Gene3D" id="3.40.50.300">
    <property type="entry name" value="P-loop containing nucleotide triphosphate hydrolases"/>
    <property type="match status" value="1"/>
</dbReference>
<feature type="repeat" description="WD" evidence="3">
    <location>
        <begin position="1383"/>
        <end position="1411"/>
    </location>
</feature>
<dbReference type="InterPro" id="IPR015943">
    <property type="entry name" value="WD40/YVTN_repeat-like_dom_sf"/>
</dbReference>
<dbReference type="InterPro" id="IPR057588">
    <property type="entry name" value="NWD1/2-like_WH"/>
</dbReference>
<dbReference type="SMART" id="SM00320">
    <property type="entry name" value="WD40"/>
    <property type="match status" value="8"/>
</dbReference>
<sequence length="1815" mass="200131">MEDRPHVVLRGRTKSNMIRVFISSTFTDMSSERKALLDKAYPEVVTFCRSLGLMFEALLGNRYGHRSLPRLIPEKLFEVLLSKLSKSPEGVEQLSQWFLKDSNAVPPTYVLQPVTAHFPHYSDLRPERRPQRDNEVLSWRFTENQLLQLLRSAAAAAEAAGDITSEQKQKFYTSVTQRELEQGLWRDDSEPSALLFVREIPRQRGRDGPKRLAKYMDVTADGLLDAEAGELLSGLKSRLYASSREVLNLHCVELSKGSVDPKRKEHAQYLDAVCEQFVTQMMARVTAAVDSPTDGRRRKIWGSTGEEKEQTSDWVVEEAEQHAAMSAELSRGLIGREELLGKICLAMWESTNARHGPLVVHGAAGMGKTALLCKLAQEMQRVMEAGSVVVIRLLSARHPHRPDVDHVLRSVCLQVCLACDLSPPSPLTAGSPPELLGFFRSVLAQVSGRGNTLLLVLDALDHLSEQHHAHRLGWLPADLPPNIHLVVSMATSSEAFASMRLKAETSASFFEVERLSRDEGKQMMESNLRTRRRTLTPEQSDAVLRSFESTGCPLHLRLILSAAKRWSSFTRRTELHLGASTQEMMSQLFLMLEEKHGKELVGGALGYLALAREGLLEAELRDVMSLDDDVISEVYRHSPPPTPSLIRLPPLLWARLRRDLEDQLEERWTGGVAVVALNNWHLSEAVSARYLTSERRGRSHRILAEYFQGRWSGKLKPTALPGLTLFLSDRKVPPQPLWFAPGLANVRKLQELPYHLLHAGMWEELRKEVIGSAEWLFCQSRICGVSSVIQDLDHSSRYMDCTETGLIRDTLVLIKPSLDFLDSHMDVTLFYTELLARLCSLATPFPSVIGRLCSQCEEWLLTTPEPVLVPQCSFLQQPGGALQHTLPGLHGGVLCVDVSEEAELVVAGADDGAVAVWSLSDQQLVHTLLGHTGAVLSVKVIDSSSCCLSLAADGSLRRWSLVNGLQLLCIQEAVPVDSSPSSVHLHLSDQSQLLCVYTRTQVKLWRLDGAELFSSRADEGSVVLGVLEESISMTGKHTTVEFPLVPSLLSVTEDEKILMAAADRTLSLFNVLTDSVDRFLDLQHDDDVLSACVSSDGRRLATGAADQLIRIWSVTTGALQDCLCGSDSPVTSLLWYKGSVVSASAAAASVRLWSPKYDARHKPTAHVPSGCAHAAVTRDGERVFFIRHESQREVISWNNVTAEVSCLELVQLKRFLLCGLTSGTVLIYPLALPQETLCIPPPESRSRVLCLAVGAREKHVAVAYEDRVCLFEISSRDSFPTVDGPLHSVPLPLLQAPLSSMALLPDRRLLYGTSGGEVSLRDFGSGGGSSLEPHGSRVTCVTGSNWGTHALVGSQDGVQRLWALSPLVLDHTAEFKGFFFEGVVSAAFSESDQFVFTGSQDRTVKVWDVASDISESLPAPPPCLVFFLVSRLLLRLSSSSSCLPAPPPCLVFFLVSRLLLRLLPRVSSSSSCLVFFLVSRLLPRVSSSSSSSSSCLVFFLVSRLLPRVSSSSSCLVFFLVSRLLPRVSSSSSCLVFFLVSRLLPRVSSSSSCLVFFLVSRLLPRVSSSSSCLVFFLVSRLLPRVSSSSSCLVFFLVSRLLPRVSSSSSCLVFFLVSRLLPRVSSSSSCLVFFLVSRLLPRVSSSSSCLVFFLVSRLLPRVSSSSSCLVFFLVSRLLPRVSSSSSCLVFFLVSRLLPRVSSSSSSSSSSLPSGNLLYVQYVYSPVVRMVTFRNGFVALSQHGAVIREVFRCPDHISPDYNPLRNVKAQYRVTSRDKNRDAQQASVSDPQDYNPAQFNLNVLSMLRSKPPSSTCLIL</sequence>
<feature type="repeat" description="WD" evidence="3">
    <location>
        <begin position="928"/>
        <end position="961"/>
    </location>
</feature>
<dbReference type="PROSITE" id="PS50837">
    <property type="entry name" value="NACHT"/>
    <property type="match status" value="1"/>
</dbReference>
<keyword evidence="1 3" id="KW-0853">WD repeat</keyword>
<dbReference type="Gene3D" id="2.130.10.10">
    <property type="entry name" value="YVTN repeat-like/Quinoprotein amine dehydrogenase"/>
    <property type="match status" value="3"/>
</dbReference>
<feature type="domain" description="NACHT" evidence="5">
    <location>
        <begin position="356"/>
        <end position="488"/>
    </location>
</feature>
<dbReference type="SUPFAM" id="SSF52540">
    <property type="entry name" value="P-loop containing nucleoside triphosphate hydrolases"/>
    <property type="match status" value="1"/>
</dbReference>
<dbReference type="PANTHER" id="PTHR45013">
    <property type="entry name" value="NACHT DOMAIN- AND WD REPEAT-CONTAINING PROTEIN 1"/>
    <property type="match status" value="1"/>
</dbReference>
<evidence type="ECO:0000256" key="4">
    <source>
        <dbReference type="SAM" id="MobiDB-lite"/>
    </source>
</evidence>
<dbReference type="Pfam" id="PF25469">
    <property type="entry name" value="WHD_NWD1"/>
    <property type="match status" value="1"/>
</dbReference>
<evidence type="ECO:0000256" key="3">
    <source>
        <dbReference type="PROSITE-ProRule" id="PRU00221"/>
    </source>
</evidence>
<accession>A0A6A4T8S5</accession>
<dbReference type="InterPro" id="IPR011047">
    <property type="entry name" value="Quinoprotein_ADH-like_sf"/>
</dbReference>
<dbReference type="InterPro" id="IPR019775">
    <property type="entry name" value="WD40_repeat_CS"/>
</dbReference>
<evidence type="ECO:0000313" key="6">
    <source>
        <dbReference type="EMBL" id="KAF0041595.1"/>
    </source>
</evidence>
<reference evidence="6 7" key="1">
    <citation type="submission" date="2019-06" db="EMBL/GenBank/DDBJ databases">
        <title>Draft genomes of female and male turbot (Scophthalmus maximus).</title>
        <authorList>
            <person name="Xu H."/>
            <person name="Xu X.-W."/>
            <person name="Shao C."/>
            <person name="Chen S."/>
        </authorList>
    </citation>
    <scope>NUCLEOTIDE SEQUENCE [LARGE SCALE GENOMIC DNA]</scope>
    <source>
        <strain evidence="6">Ysfricsl-2016a</strain>
        <tissue evidence="6">Blood</tissue>
    </source>
</reference>
<organism evidence="6 7">
    <name type="scientific">Scophthalmus maximus</name>
    <name type="common">Turbot</name>
    <name type="synonym">Psetta maxima</name>
    <dbReference type="NCBI Taxonomy" id="52904"/>
    <lineage>
        <taxon>Eukaryota</taxon>
        <taxon>Metazoa</taxon>
        <taxon>Chordata</taxon>
        <taxon>Craniata</taxon>
        <taxon>Vertebrata</taxon>
        <taxon>Euteleostomi</taxon>
        <taxon>Actinopterygii</taxon>
        <taxon>Neopterygii</taxon>
        <taxon>Teleostei</taxon>
        <taxon>Neoteleostei</taxon>
        <taxon>Acanthomorphata</taxon>
        <taxon>Carangaria</taxon>
        <taxon>Pleuronectiformes</taxon>
        <taxon>Pleuronectoidei</taxon>
        <taxon>Scophthalmidae</taxon>
        <taxon>Scophthalmus</taxon>
    </lineage>
</organism>
<dbReference type="Pfam" id="PF05729">
    <property type="entry name" value="NACHT"/>
    <property type="match status" value="1"/>
</dbReference>
<feature type="repeat" description="WD" evidence="3">
    <location>
        <begin position="886"/>
        <end position="927"/>
    </location>
</feature>
<keyword evidence="2" id="KW-0677">Repeat</keyword>
<evidence type="ECO:0000259" key="5">
    <source>
        <dbReference type="PROSITE" id="PS50837"/>
    </source>
</evidence>
<comment type="caution">
    <text evidence="6">The sequence shown here is derived from an EMBL/GenBank/DDBJ whole genome shotgun (WGS) entry which is preliminary data.</text>
</comment>
<evidence type="ECO:0000256" key="1">
    <source>
        <dbReference type="ARBA" id="ARBA00022574"/>
    </source>
</evidence>
<proteinExistence type="predicted"/>
<dbReference type="InterPro" id="IPR001680">
    <property type="entry name" value="WD40_rpt"/>
</dbReference>
<dbReference type="Pfam" id="PF00400">
    <property type="entry name" value="WD40"/>
    <property type="match status" value="4"/>
</dbReference>
<dbReference type="PROSITE" id="PS50082">
    <property type="entry name" value="WD_REPEATS_2"/>
    <property type="match status" value="4"/>
</dbReference>
<feature type="compositionally biased region" description="Polar residues" evidence="4">
    <location>
        <begin position="1779"/>
        <end position="1790"/>
    </location>
</feature>
<dbReference type="InterPro" id="IPR007111">
    <property type="entry name" value="NACHT_NTPase"/>
</dbReference>
<evidence type="ECO:0000313" key="7">
    <source>
        <dbReference type="Proteomes" id="UP000438429"/>
    </source>
</evidence>
<dbReference type="Proteomes" id="UP000438429">
    <property type="component" value="Unassembled WGS sequence"/>
</dbReference>
<feature type="region of interest" description="Disordered" evidence="4">
    <location>
        <begin position="1769"/>
        <end position="1790"/>
    </location>
</feature>
<dbReference type="SUPFAM" id="SSF50978">
    <property type="entry name" value="WD40 repeat-like"/>
    <property type="match status" value="1"/>
</dbReference>
<dbReference type="EMBL" id="VEVO01000005">
    <property type="protein sequence ID" value="KAF0041595.1"/>
    <property type="molecule type" value="Genomic_DNA"/>
</dbReference>
<evidence type="ECO:0000256" key="2">
    <source>
        <dbReference type="ARBA" id="ARBA00022737"/>
    </source>
</evidence>
<dbReference type="InterPro" id="IPR027417">
    <property type="entry name" value="P-loop_NTPase"/>
</dbReference>
<dbReference type="Gene3D" id="1.25.40.370">
    <property type="match status" value="1"/>
</dbReference>
<feature type="repeat" description="WD" evidence="3">
    <location>
        <begin position="1081"/>
        <end position="1117"/>
    </location>
</feature>
<protein>
    <recommendedName>
        <fullName evidence="5">NACHT domain-containing protein</fullName>
    </recommendedName>
</protein>
<dbReference type="PANTHER" id="PTHR45013:SF1">
    <property type="entry name" value="NACHT DOMAIN- AND WD REPEAT-CONTAINING PROTEIN 1"/>
    <property type="match status" value="1"/>
</dbReference>